<reference evidence="4" key="2">
    <citation type="submission" date="2007-04" db="EMBL/GenBank/DDBJ databases">
        <title>Complete genome sequence of the nitrogen-fixing bacterium Azorhizobium caulinodans ORS571.</title>
        <authorList>
            <person name="Lee K.B."/>
            <person name="Backer P.D."/>
            <person name="Aono T."/>
            <person name="Liu C.T."/>
            <person name="Suzuki S."/>
            <person name="Suzuki T."/>
            <person name="Kaneko T."/>
            <person name="Yamada M."/>
            <person name="Tabata S."/>
            <person name="Kupfer D.M."/>
            <person name="Najar F.Z."/>
            <person name="Wiley G.B."/>
            <person name="Roe B."/>
            <person name="Binnewies T."/>
            <person name="Ussery D."/>
            <person name="Vereecke D."/>
            <person name="Gevers D."/>
            <person name="Holsters M."/>
            <person name="Oyaizu H."/>
        </authorList>
    </citation>
    <scope>NUCLEOTIDE SEQUENCE [LARGE SCALE GENOMIC DNA]</scope>
    <source>
        <strain evidence="4">ATCC 43989 / DSM 5975 / JCM 20966 / LMG 6465 / NBRC 14845 / NCIMB 13405 / ORS 571</strain>
    </source>
</reference>
<dbReference type="AlphaFoldDB" id="A8IA30"/>
<gene>
    <name evidence="3" type="ordered locus">AZC_2457</name>
</gene>
<accession>A8IA30</accession>
<reference evidence="3 4" key="1">
    <citation type="journal article" date="2007" name="Appl. Environ. Microbiol.">
        <title>Rhizobial factors required for stem nodule maturation and maintenance in Sesbania rostrata-Azorhizobium caulinodans ORS571 symbiosis.</title>
        <authorList>
            <person name="Suzuki S."/>
            <person name="Aono T."/>
            <person name="Lee KB."/>
            <person name="Suzuki T."/>
            <person name="Liu CT."/>
            <person name="Miwa H."/>
            <person name="Wakao S."/>
            <person name="Iki T."/>
            <person name="Oyaizu H."/>
        </authorList>
    </citation>
    <scope>NUCLEOTIDE SEQUENCE [LARGE SCALE GENOMIC DNA]</scope>
    <source>
        <strain evidence="4">ATCC 43989 / DSM 5975 / JCM 20966 / LMG 6465 / NBRC 14845 / NCIMB 13405 / ORS 571</strain>
    </source>
</reference>
<dbReference type="PRINTS" id="PR00909">
    <property type="entry name" value="SPERMDNBNDNG"/>
</dbReference>
<reference evidence="3 4" key="5">
    <citation type="journal article" date="2010" name="Appl. Environ. Microbiol.">
        <title>phrR-like gene praR of Azorhizobium caulinodans ORS571 is essential for symbiosis with Sesbania rostrata and is involved in expression of reb genes.</title>
        <authorList>
            <person name="Akiba N."/>
            <person name="Aono T."/>
            <person name="Toyazaki H."/>
            <person name="Sato S."/>
            <person name="Oyaizu H."/>
        </authorList>
    </citation>
    <scope>NUCLEOTIDE SEQUENCE [LARGE SCALE GENOMIC DNA]</scope>
    <source>
        <strain evidence="4">ATCC 43989 / DSM 5975 / JCM 20966 / LMG 6465 / NBRC 14845 / NCIMB 13405 / ORS 571</strain>
    </source>
</reference>
<dbReference type="InterPro" id="IPR001188">
    <property type="entry name" value="Sperm_putr-bd"/>
</dbReference>
<dbReference type="PANTHER" id="PTHR30006">
    <property type="entry name" value="THIAMINE-BINDING PERIPLASMIC PROTEIN-RELATED"/>
    <property type="match status" value="1"/>
</dbReference>
<dbReference type="HOGENOM" id="CLU_026974_4_1_5"/>
<dbReference type="Gene3D" id="3.40.190.10">
    <property type="entry name" value="Periplasmic binding protein-like II"/>
    <property type="match status" value="2"/>
</dbReference>
<evidence type="ECO:0000313" key="3">
    <source>
        <dbReference type="EMBL" id="BAF88455.1"/>
    </source>
</evidence>
<evidence type="ECO:0000256" key="1">
    <source>
        <dbReference type="ARBA" id="ARBA00022729"/>
    </source>
</evidence>
<dbReference type="RefSeq" id="WP_012170983.1">
    <property type="nucleotide sequence ID" value="NC_009937.1"/>
</dbReference>
<evidence type="ECO:0000256" key="2">
    <source>
        <dbReference type="ARBA" id="ARBA00022764"/>
    </source>
</evidence>
<dbReference type="STRING" id="438753.AZC_2457"/>
<dbReference type="PANTHER" id="PTHR30006:SF2">
    <property type="entry name" value="ABC TRANSPORTER SUBSTRATE-BINDING PROTEIN"/>
    <property type="match status" value="1"/>
</dbReference>
<dbReference type="Pfam" id="PF13416">
    <property type="entry name" value="SBP_bac_8"/>
    <property type="match status" value="1"/>
</dbReference>
<dbReference type="GO" id="GO:0030975">
    <property type="term" value="F:thiamine binding"/>
    <property type="evidence" value="ECO:0007669"/>
    <property type="project" value="TreeGrafter"/>
</dbReference>
<keyword evidence="2" id="KW-0574">Periplasm</keyword>
<dbReference type="InterPro" id="IPR006311">
    <property type="entry name" value="TAT_signal"/>
</dbReference>
<dbReference type="GO" id="GO:0015888">
    <property type="term" value="P:thiamine transport"/>
    <property type="evidence" value="ECO:0007669"/>
    <property type="project" value="TreeGrafter"/>
</dbReference>
<reference evidence="3 4" key="6">
    <citation type="journal article" date="2011" name="Appl. Environ. Microbiol.">
        <title>Involvement of the azorhizobial chromosome partition gene (parA) in the onset of bacteroid differentiation during Sesbania rostrata stem nodule development.</title>
        <authorList>
            <person name="Liu CT."/>
            <person name="Lee KB."/>
            <person name="Wang YS."/>
            <person name="Peng MH."/>
            <person name="Lee KT."/>
            <person name="Suzuki S."/>
            <person name="Suzuki T."/>
            <person name="Oyaizu H."/>
        </authorList>
    </citation>
    <scope>NUCLEOTIDE SEQUENCE [LARGE SCALE GENOMIC DNA]</scope>
    <source>
        <strain evidence="4">ATCC 43989 / DSM 5975 / JCM 20966 / LMG 6465 / NBRC 14845 / NCIMB 13405 / ORS 571</strain>
    </source>
</reference>
<keyword evidence="4" id="KW-1185">Reference proteome</keyword>
<dbReference type="InterPro" id="IPR006059">
    <property type="entry name" value="SBP"/>
</dbReference>
<organism evidence="3 4">
    <name type="scientific">Azorhizobium caulinodans (strain ATCC 43989 / DSM 5975 / JCM 20966 / LMG 6465 / NBRC 14845 / NCIMB 13405 / ORS 571)</name>
    <dbReference type="NCBI Taxonomy" id="438753"/>
    <lineage>
        <taxon>Bacteria</taxon>
        <taxon>Pseudomonadati</taxon>
        <taxon>Pseudomonadota</taxon>
        <taxon>Alphaproteobacteria</taxon>
        <taxon>Hyphomicrobiales</taxon>
        <taxon>Xanthobacteraceae</taxon>
        <taxon>Azorhizobium</taxon>
    </lineage>
</organism>
<proteinExistence type="predicted"/>
<dbReference type="GO" id="GO:0030976">
    <property type="term" value="F:thiamine pyrophosphate binding"/>
    <property type="evidence" value="ECO:0007669"/>
    <property type="project" value="TreeGrafter"/>
</dbReference>
<name>A8IA30_AZOC5</name>
<protein>
    <submittedName>
        <fullName evidence="3">Twin-arginine translocation pathway signal</fullName>
    </submittedName>
</protein>
<dbReference type="Proteomes" id="UP000000270">
    <property type="component" value="Chromosome"/>
</dbReference>
<dbReference type="SUPFAM" id="SSF53850">
    <property type="entry name" value="Periplasmic binding protein-like II"/>
    <property type="match status" value="1"/>
</dbReference>
<dbReference type="GO" id="GO:0030288">
    <property type="term" value="C:outer membrane-bounded periplasmic space"/>
    <property type="evidence" value="ECO:0007669"/>
    <property type="project" value="TreeGrafter"/>
</dbReference>
<keyword evidence="1" id="KW-0732">Signal</keyword>
<dbReference type="GO" id="GO:0019808">
    <property type="term" value="F:polyamine binding"/>
    <property type="evidence" value="ECO:0007669"/>
    <property type="project" value="InterPro"/>
</dbReference>
<sequence length="355" mass="39350">MTDKIRLSRRSALKGLGALAAAPLAAPAVITRSLAAGETLVVYNFDGLLGKVIKDHWIDPFTQKTGVKVEVLTMQGSSPPMAKIKAQVDAGRPDADVIPMQMTDYVFGVRNNLFQTIDAKDMPEYANLYPSYITPHGPKLVLWSYGIGYNTEKVKTPPTKWADLWDPQYKGKVALNEALFDQALEMVNLVVKGKPLPVDDATFAALTKLRPNLATLWTTGAQAEQLIRSGEVSLIAVWNGRVYPLKDQGVPIDFVSPQEGFFTRADPFCIPRGARNPDLAKAFINFSCTVAPQQAMAEKLFYASPNKKVVYSPEIAKRVVVSTPEELARAVPEDYEAIVDNLPEWRRRWDAWKQS</sequence>
<dbReference type="PROSITE" id="PS51318">
    <property type="entry name" value="TAT"/>
    <property type="match status" value="1"/>
</dbReference>
<dbReference type="CDD" id="cd13589">
    <property type="entry name" value="PBP2_polyamine_RpCGA009"/>
    <property type="match status" value="1"/>
</dbReference>
<dbReference type="GO" id="GO:0015846">
    <property type="term" value="P:polyamine transport"/>
    <property type="evidence" value="ECO:0007669"/>
    <property type="project" value="InterPro"/>
</dbReference>
<reference evidence="3 4" key="4">
    <citation type="journal article" date="2009" name="Appl. Environ. Microbiol.">
        <title>Comparative genome-wide transcriptional profiling of Azorhizobium caulinodans ORS571 grown under free-living and symbiotic conditions.</title>
        <authorList>
            <person name="Tsukada S."/>
            <person name="Aono T."/>
            <person name="Akiba N."/>
            <person name="Lee KB."/>
            <person name="Liu CT."/>
            <person name="Toyazaki H."/>
            <person name="Oyaizu H."/>
        </authorList>
    </citation>
    <scope>NUCLEOTIDE SEQUENCE [LARGE SCALE GENOMIC DNA]</scope>
    <source>
        <strain evidence="4">ATCC 43989 / DSM 5975 / JCM 20966 / LMG 6465 / NBRC 14845 / NCIMB 13405 / ORS 571</strain>
    </source>
</reference>
<dbReference type="eggNOG" id="COG0687">
    <property type="taxonomic scope" value="Bacteria"/>
</dbReference>
<reference evidence="3 4" key="3">
    <citation type="journal article" date="2008" name="BMC Genomics">
        <title>The genome of the versatile nitrogen fixer Azorhizobium caulinodans ORS571.</title>
        <authorList>
            <person name="Lee KB."/>
            <person name="Backer P.D."/>
            <person name="Aono T."/>
            <person name="Liu CT."/>
            <person name="Suzuki S."/>
            <person name="Suzuki T."/>
            <person name="Kaneko T."/>
            <person name="Yamada M."/>
            <person name="Tabata S."/>
            <person name="Kupfer D.M."/>
            <person name="Najar F.Z."/>
            <person name="Wiley G.B."/>
            <person name="Roe B."/>
            <person name="Binnewies T.T."/>
            <person name="Ussery D.W."/>
            <person name="D'Haeze W."/>
            <person name="Herder J.D."/>
            <person name="Gevers D."/>
            <person name="Vereecke D."/>
            <person name="Holsters M."/>
            <person name="Oyaizu H."/>
        </authorList>
    </citation>
    <scope>NUCLEOTIDE SEQUENCE [LARGE SCALE GENOMIC DNA]</scope>
    <source>
        <strain evidence="4">ATCC 43989 / DSM 5975 / JCM 20966 / LMG 6465 / NBRC 14845 / NCIMB 13405 / ORS 571</strain>
    </source>
</reference>
<dbReference type="EMBL" id="AP009384">
    <property type="protein sequence ID" value="BAF88455.1"/>
    <property type="molecule type" value="Genomic_DNA"/>
</dbReference>
<dbReference type="KEGG" id="azc:AZC_2457"/>
<evidence type="ECO:0000313" key="4">
    <source>
        <dbReference type="Proteomes" id="UP000000270"/>
    </source>
</evidence>